<dbReference type="AlphaFoldDB" id="A0A0S2K0K4"/>
<feature type="transmembrane region" description="Helical" evidence="1">
    <location>
        <begin position="127"/>
        <end position="149"/>
    </location>
</feature>
<evidence type="ECO:0000313" key="2">
    <source>
        <dbReference type="EMBL" id="ALO41920.1"/>
    </source>
</evidence>
<proteinExistence type="predicted"/>
<dbReference type="EMBL" id="CP013187">
    <property type="protein sequence ID" value="ALO41920.1"/>
    <property type="molecule type" value="Genomic_DNA"/>
</dbReference>
<keyword evidence="3" id="KW-1185">Reference proteome</keyword>
<dbReference type="OrthoDB" id="6398332at2"/>
<reference evidence="3" key="1">
    <citation type="submission" date="2015-11" db="EMBL/GenBank/DDBJ databases">
        <authorList>
            <person name="Kim K.M."/>
        </authorList>
    </citation>
    <scope>NUCLEOTIDE SEQUENCE [LARGE SCALE GENOMIC DNA]</scope>
    <source>
        <strain evidence="3">KCTC 12086</strain>
    </source>
</reference>
<dbReference type="KEGG" id="pphe:PP2015_1415"/>
<feature type="transmembrane region" description="Helical" evidence="1">
    <location>
        <begin position="79"/>
        <end position="97"/>
    </location>
</feature>
<dbReference type="PATRIC" id="fig|161398.10.peg.1440"/>
<keyword evidence="1" id="KW-0472">Membrane</keyword>
<dbReference type="RefSeq" id="WP_058029617.1">
    <property type="nucleotide sequence ID" value="NZ_CP013187.1"/>
</dbReference>
<gene>
    <name evidence="2" type="ORF">PP2015_1415</name>
</gene>
<evidence type="ECO:0000313" key="3">
    <source>
        <dbReference type="Proteomes" id="UP000061457"/>
    </source>
</evidence>
<keyword evidence="1" id="KW-1133">Transmembrane helix</keyword>
<evidence type="ECO:0000256" key="1">
    <source>
        <dbReference type="SAM" id="Phobius"/>
    </source>
</evidence>
<dbReference type="GO" id="GO:0140359">
    <property type="term" value="F:ABC-type transporter activity"/>
    <property type="evidence" value="ECO:0007669"/>
    <property type="project" value="InterPro"/>
</dbReference>
<dbReference type="STRING" id="161398.PP2015_1415"/>
<sequence>MSLFRVWQITQFELTRLFATKRGLLALAAFAMVWFMIFKYLIAEAVPFLSGPMFKDIARQVAGGIGFQELISWPEAEFAIYWVISLYCFPLFSLFVSSDQTVGDRQRGTLRFLSLRSTRDEILLGRYLGQLLIVAILIVSTVLATLLIMSYRDPALFSNGLLLGLKLSIQLTLISMPFIALMAFLNIVTSSSRLSIVMAILLFTLGSAVIAYFAHYIPFIDVLFYAFPGEQIADVAGQKNTSFIDWLLPVIQSVGWLFISIVALRKRAL</sequence>
<protein>
    <recommendedName>
        <fullName evidence="4">ABC transporter</fullName>
    </recommendedName>
</protein>
<feature type="transmembrane region" description="Helical" evidence="1">
    <location>
        <begin position="169"/>
        <end position="188"/>
    </location>
</feature>
<accession>A0A0S2K0K4</accession>
<dbReference type="GO" id="GO:0005886">
    <property type="term" value="C:plasma membrane"/>
    <property type="evidence" value="ECO:0007669"/>
    <property type="project" value="UniProtKB-SubCell"/>
</dbReference>
<dbReference type="Proteomes" id="UP000061457">
    <property type="component" value="Chromosome I"/>
</dbReference>
<feature type="transmembrane region" description="Helical" evidence="1">
    <location>
        <begin position="246"/>
        <end position="264"/>
    </location>
</feature>
<feature type="transmembrane region" description="Helical" evidence="1">
    <location>
        <begin position="24"/>
        <end position="43"/>
    </location>
</feature>
<feature type="transmembrane region" description="Helical" evidence="1">
    <location>
        <begin position="200"/>
        <end position="226"/>
    </location>
</feature>
<evidence type="ECO:0008006" key="4">
    <source>
        <dbReference type="Google" id="ProtNLM"/>
    </source>
</evidence>
<organism evidence="2 3">
    <name type="scientific">Pseudoalteromonas phenolica</name>
    <dbReference type="NCBI Taxonomy" id="161398"/>
    <lineage>
        <taxon>Bacteria</taxon>
        <taxon>Pseudomonadati</taxon>
        <taxon>Pseudomonadota</taxon>
        <taxon>Gammaproteobacteria</taxon>
        <taxon>Alteromonadales</taxon>
        <taxon>Pseudoalteromonadaceae</taxon>
        <taxon>Pseudoalteromonas</taxon>
    </lineage>
</organism>
<dbReference type="Pfam" id="PF12679">
    <property type="entry name" value="ABC2_membrane_2"/>
    <property type="match status" value="1"/>
</dbReference>
<name>A0A0S2K0K4_9GAMM</name>
<keyword evidence="1" id="KW-0812">Transmembrane</keyword>